<evidence type="ECO:0000313" key="2">
    <source>
        <dbReference type="Proteomes" id="UP001055439"/>
    </source>
</evidence>
<organism evidence="1 2">
    <name type="scientific">Musa troglodytarum</name>
    <name type="common">fe'i banana</name>
    <dbReference type="NCBI Taxonomy" id="320322"/>
    <lineage>
        <taxon>Eukaryota</taxon>
        <taxon>Viridiplantae</taxon>
        <taxon>Streptophyta</taxon>
        <taxon>Embryophyta</taxon>
        <taxon>Tracheophyta</taxon>
        <taxon>Spermatophyta</taxon>
        <taxon>Magnoliopsida</taxon>
        <taxon>Liliopsida</taxon>
        <taxon>Zingiberales</taxon>
        <taxon>Musaceae</taxon>
        <taxon>Musa</taxon>
    </lineage>
</organism>
<sequence>MLLSAGVIHTSVTETKGAILMQNQLENYAKTEEAKVEELTKALADSGAKVFLSGAAVGDLALHVCKHCKNDSGKSYPHSTGTVHPVAQK</sequence>
<accession>A0A9E7HVD0</accession>
<evidence type="ECO:0000313" key="1">
    <source>
        <dbReference type="EMBL" id="URE37307.1"/>
    </source>
</evidence>
<reference evidence="1" key="1">
    <citation type="submission" date="2022-05" db="EMBL/GenBank/DDBJ databases">
        <title>The Musa troglodytarum L. genome provides insights into the mechanism of non-climacteric behaviour and enrichment of carotenoids.</title>
        <authorList>
            <person name="Wang J."/>
        </authorList>
    </citation>
    <scope>NUCLEOTIDE SEQUENCE</scope>
    <source>
        <tissue evidence="1">Leaf</tissue>
    </source>
</reference>
<dbReference type="SUPFAM" id="SSF52029">
    <property type="entry name" value="GroEL apical domain-like"/>
    <property type="match status" value="1"/>
</dbReference>
<dbReference type="EMBL" id="CP097510">
    <property type="protein sequence ID" value="URE37307.1"/>
    <property type="molecule type" value="Genomic_DNA"/>
</dbReference>
<name>A0A9E7HVD0_9LILI</name>
<keyword evidence="2" id="KW-1185">Reference proteome</keyword>
<protein>
    <submittedName>
        <fullName evidence="1">T-complex protein 1 subunit</fullName>
    </submittedName>
</protein>
<dbReference type="Proteomes" id="UP001055439">
    <property type="component" value="Chromosome 8"/>
</dbReference>
<dbReference type="InterPro" id="IPR027409">
    <property type="entry name" value="GroEL-like_apical_dom_sf"/>
</dbReference>
<proteinExistence type="predicted"/>
<gene>
    <name evidence="1" type="ORF">MUK42_37257</name>
</gene>
<dbReference type="OrthoDB" id="1726174at2759"/>
<dbReference type="Gene3D" id="3.50.7.10">
    <property type="entry name" value="GroEL"/>
    <property type="match status" value="1"/>
</dbReference>
<dbReference type="AlphaFoldDB" id="A0A9E7HVD0"/>